<dbReference type="EMBL" id="KP136319">
    <property type="protein sequence ID" value="AJF97546.1"/>
    <property type="molecule type" value="Genomic_DNA"/>
</dbReference>
<dbReference type="InterPro" id="IPR032675">
    <property type="entry name" value="LRR_dom_sf"/>
</dbReference>
<keyword evidence="1" id="KW-0472">Membrane</keyword>
<dbReference type="Proteomes" id="UP000202511">
    <property type="component" value="Segment"/>
</dbReference>
<feature type="transmembrane region" description="Helical" evidence="1">
    <location>
        <begin position="249"/>
        <end position="267"/>
    </location>
</feature>
<name>A0A0B5J9J3_9VIRU</name>
<dbReference type="InterPro" id="IPR001810">
    <property type="entry name" value="F-box_dom"/>
</dbReference>
<evidence type="ECO:0000313" key="3">
    <source>
        <dbReference type="EMBL" id="AJF97546.1"/>
    </source>
</evidence>
<evidence type="ECO:0000313" key="4">
    <source>
        <dbReference type="Proteomes" id="UP000202511"/>
    </source>
</evidence>
<evidence type="ECO:0000256" key="1">
    <source>
        <dbReference type="SAM" id="Phobius"/>
    </source>
</evidence>
<keyword evidence="1" id="KW-0812">Transmembrane</keyword>
<dbReference type="Gene3D" id="3.80.10.10">
    <property type="entry name" value="Ribonuclease Inhibitor"/>
    <property type="match status" value="1"/>
</dbReference>
<dbReference type="RefSeq" id="YP_009119781.1">
    <property type="nucleotide sequence ID" value="NC_026440.1"/>
</dbReference>
<feature type="domain" description="F-box" evidence="2">
    <location>
        <begin position="2"/>
        <end position="38"/>
    </location>
</feature>
<reference evidence="3 4" key="1">
    <citation type="journal article" date="2015" name="Parasitol. Res.">
        <title>Viruses in close associations with free-living amoebae.</title>
        <authorList>
            <person name="Scheid P."/>
        </authorList>
    </citation>
    <scope>NUCLEOTIDE SEQUENCE [LARGE SCALE GENOMIC DNA]</scope>
    <source>
        <strain evidence="3">KlaHel</strain>
    </source>
</reference>
<proteinExistence type="predicted"/>
<dbReference type="SUPFAM" id="SSF81383">
    <property type="entry name" value="F-box domain"/>
    <property type="match status" value="1"/>
</dbReference>
<protein>
    <submittedName>
        <fullName evidence="3">F-box domain protein</fullName>
    </submittedName>
</protein>
<evidence type="ECO:0000259" key="2">
    <source>
        <dbReference type="Pfam" id="PF12937"/>
    </source>
</evidence>
<organism evidence="3 4">
    <name type="scientific">Pandoravirus inopinatum</name>
    <dbReference type="NCBI Taxonomy" id="1605721"/>
    <lineage>
        <taxon>Viruses</taxon>
        <taxon>Pandoravirus</taxon>
    </lineage>
</organism>
<keyword evidence="1" id="KW-1133">Transmembrane helix</keyword>
<dbReference type="GeneID" id="23462463"/>
<accession>A0A0B5J9J3</accession>
<dbReference type="KEGG" id="vg:23462463"/>
<dbReference type="InterPro" id="IPR036047">
    <property type="entry name" value="F-box-like_dom_sf"/>
</dbReference>
<sequence>MDALPDELVCAILGHLRRRWLSVASTTCRQWRACAQTIASTHRHSLAIPFYTIDKAAARGFASLVVWLRVQMGHPWTTSTLAAAARRGHFHLVDCMCIARASVPPCPMDEYVAAAAIAGGGSRMLRKVRAHGCPWGPAAATVAVVLNDWESLRVLAAGGCTYDALTVIAAVALRRRHIIKKLGFHVDDVAEAAATLSDVAGDFDGSCRLSCLRCDARTFAASANTKHLLGHLIDGRPFLFVGRYISTSLTYPCILSICFSSFIMFLFA</sequence>
<dbReference type="Pfam" id="PF12937">
    <property type="entry name" value="F-box-like"/>
    <property type="match status" value="1"/>
</dbReference>